<organism evidence="2 3">
    <name type="scientific">Faecalicoccus acidiformans</name>
    <dbReference type="NCBI Taxonomy" id="915173"/>
    <lineage>
        <taxon>Bacteria</taxon>
        <taxon>Bacillati</taxon>
        <taxon>Bacillota</taxon>
        <taxon>Erysipelotrichia</taxon>
        <taxon>Erysipelotrichales</taxon>
        <taxon>Erysipelotrichaceae</taxon>
        <taxon>Faecalicoccus</taxon>
    </lineage>
</organism>
<keyword evidence="1" id="KW-0472">Membrane</keyword>
<feature type="transmembrane region" description="Helical" evidence="1">
    <location>
        <begin position="84"/>
        <end position="106"/>
    </location>
</feature>
<feature type="transmembrane region" description="Helical" evidence="1">
    <location>
        <begin position="37"/>
        <end position="57"/>
    </location>
</feature>
<comment type="caution">
    <text evidence="2">The sequence shown here is derived from an EMBL/GenBank/DDBJ whole genome shotgun (WGS) entry which is preliminary data.</text>
</comment>
<accession>A0A7W8FXH3</accession>
<evidence type="ECO:0000313" key="2">
    <source>
        <dbReference type="EMBL" id="MBB5185649.1"/>
    </source>
</evidence>
<feature type="transmembrane region" description="Helical" evidence="1">
    <location>
        <begin position="149"/>
        <end position="169"/>
    </location>
</feature>
<evidence type="ECO:0000256" key="1">
    <source>
        <dbReference type="SAM" id="Phobius"/>
    </source>
</evidence>
<dbReference type="Proteomes" id="UP000521313">
    <property type="component" value="Unassembled WGS sequence"/>
</dbReference>
<dbReference type="InterPro" id="IPR025699">
    <property type="entry name" value="ABC2_memb-like"/>
</dbReference>
<dbReference type="RefSeq" id="WP_183376816.1">
    <property type="nucleotide sequence ID" value="NZ_JACHHD010000021.1"/>
</dbReference>
<gene>
    <name evidence="2" type="ORF">HNQ43_001727</name>
</gene>
<dbReference type="EMBL" id="JACHHD010000021">
    <property type="protein sequence ID" value="MBB5185649.1"/>
    <property type="molecule type" value="Genomic_DNA"/>
</dbReference>
<feature type="transmembrane region" description="Helical" evidence="1">
    <location>
        <begin position="189"/>
        <end position="210"/>
    </location>
</feature>
<protein>
    <recommendedName>
        <fullName evidence="4">ABC-2 transporter permease</fullName>
    </recommendedName>
</protein>
<feature type="transmembrane region" description="Helical" evidence="1">
    <location>
        <begin position="12"/>
        <end position="31"/>
    </location>
</feature>
<keyword evidence="1" id="KW-1133">Transmembrane helix</keyword>
<sequence length="220" mass="24956">MKGLLIKDLKLMMMQKNFFILILLITMGMMFFSDDVIFPLGFLSFVVSLFAISTISYDDFDNCNAFLFTLPVTRRIYVKEKYSLGLILGCLAWCLAMLLAFIAKSIKPEFPMPLADLFLLALAILPMVFVILSIMLPFHLKFGSENGRLALIVAFALIALIGIGINEGMKWIFNFDILQWLNSLQSLEFGTVVIIEFIISLIILVISLNISQLIMQKKEF</sequence>
<proteinExistence type="predicted"/>
<keyword evidence="1" id="KW-0812">Transmembrane</keyword>
<dbReference type="Pfam" id="PF13346">
    <property type="entry name" value="ABC2_membrane_5"/>
    <property type="match status" value="1"/>
</dbReference>
<reference evidence="2 3" key="1">
    <citation type="submission" date="2020-08" db="EMBL/GenBank/DDBJ databases">
        <title>Genomic Encyclopedia of Type Strains, Phase IV (KMG-IV): sequencing the most valuable type-strain genomes for metagenomic binning, comparative biology and taxonomic classification.</title>
        <authorList>
            <person name="Goeker M."/>
        </authorList>
    </citation>
    <scope>NUCLEOTIDE SEQUENCE [LARGE SCALE GENOMIC DNA]</scope>
    <source>
        <strain evidence="2 3">DSM 26963</strain>
    </source>
</reference>
<evidence type="ECO:0000313" key="3">
    <source>
        <dbReference type="Proteomes" id="UP000521313"/>
    </source>
</evidence>
<name>A0A7W8FXH3_9FIRM</name>
<feature type="transmembrane region" description="Helical" evidence="1">
    <location>
        <begin position="118"/>
        <end position="137"/>
    </location>
</feature>
<dbReference type="AlphaFoldDB" id="A0A7W8FXH3"/>
<evidence type="ECO:0008006" key="4">
    <source>
        <dbReference type="Google" id="ProtNLM"/>
    </source>
</evidence>